<reference evidence="2" key="2">
    <citation type="submission" date="2015-03" db="UniProtKB">
        <authorList>
            <consortium name="EnsemblPlants"/>
        </authorList>
    </citation>
    <scope>IDENTIFICATION</scope>
</reference>
<evidence type="ECO:0000313" key="2">
    <source>
        <dbReference type="EnsemblPlants" id="OBART04G07290.1"/>
    </source>
</evidence>
<proteinExistence type="predicted"/>
<dbReference type="Proteomes" id="UP000026960">
    <property type="component" value="Chromosome 4"/>
</dbReference>
<feature type="region of interest" description="Disordered" evidence="1">
    <location>
        <begin position="60"/>
        <end position="84"/>
    </location>
</feature>
<dbReference type="STRING" id="65489.A0A0D3FU37"/>
<keyword evidence="3" id="KW-1185">Reference proteome</keyword>
<dbReference type="PaxDb" id="65489-OBART04G07290.1"/>
<reference evidence="2" key="1">
    <citation type="journal article" date="2009" name="Rice">
        <title>De Novo Next Generation Sequencing of Plant Genomes.</title>
        <authorList>
            <person name="Rounsley S."/>
            <person name="Marri P.R."/>
            <person name="Yu Y."/>
            <person name="He R."/>
            <person name="Sisneros N."/>
            <person name="Goicoechea J.L."/>
            <person name="Lee S.J."/>
            <person name="Angelova A."/>
            <person name="Kudrna D."/>
            <person name="Luo M."/>
            <person name="Affourtit J."/>
            <person name="Desany B."/>
            <person name="Knight J."/>
            <person name="Niazi F."/>
            <person name="Egholm M."/>
            <person name="Wing R.A."/>
        </authorList>
    </citation>
    <scope>NUCLEOTIDE SEQUENCE [LARGE SCALE GENOMIC DNA]</scope>
    <source>
        <strain evidence="2">cv. IRGC 105608</strain>
    </source>
</reference>
<dbReference type="AlphaFoldDB" id="A0A0D3FU37"/>
<sequence>MPAPKLLKGSFSLPPPLHPIRRLAHPTAAIASPSSLTADAVLDDTIKIIADAVRSSFKAPSSQAGDAISSTVPPPVPPTTAPSTTAIPPLSASTPAPAVHLPPEILVLLARLGITTTLTAPTQDAAVTLPALDAEAIANLHSQAVLNVKALVPSKFKNI</sequence>
<dbReference type="Gramene" id="OBART04G07290.1">
    <property type="protein sequence ID" value="OBART04G07290.1"/>
    <property type="gene ID" value="OBART04G07290"/>
</dbReference>
<organism evidence="2">
    <name type="scientific">Oryza barthii</name>
    <dbReference type="NCBI Taxonomy" id="65489"/>
    <lineage>
        <taxon>Eukaryota</taxon>
        <taxon>Viridiplantae</taxon>
        <taxon>Streptophyta</taxon>
        <taxon>Embryophyta</taxon>
        <taxon>Tracheophyta</taxon>
        <taxon>Spermatophyta</taxon>
        <taxon>Magnoliopsida</taxon>
        <taxon>Liliopsida</taxon>
        <taxon>Poales</taxon>
        <taxon>Poaceae</taxon>
        <taxon>BOP clade</taxon>
        <taxon>Oryzoideae</taxon>
        <taxon>Oryzeae</taxon>
        <taxon>Oryzinae</taxon>
        <taxon>Oryza</taxon>
    </lineage>
</organism>
<protein>
    <submittedName>
        <fullName evidence="2">Uncharacterized protein</fullName>
    </submittedName>
</protein>
<dbReference type="EnsemblPlants" id="OBART04G07290.1">
    <property type="protein sequence ID" value="OBART04G07290.1"/>
    <property type="gene ID" value="OBART04G07290"/>
</dbReference>
<accession>A0A0D3FU37</accession>
<name>A0A0D3FU37_9ORYZ</name>
<evidence type="ECO:0000256" key="1">
    <source>
        <dbReference type="SAM" id="MobiDB-lite"/>
    </source>
</evidence>
<dbReference type="HOGENOM" id="CLU_1663437_0_0_1"/>
<evidence type="ECO:0000313" key="3">
    <source>
        <dbReference type="Proteomes" id="UP000026960"/>
    </source>
</evidence>